<sequence length="432" mass="47109">MKGNFKVADIGLAEWGRKDIVMSENEMPGLMKIREKYGASKPLKGARIAGCLHMTIQTAVLIETLVELGAEVAWSSCNIFSTQDHAAAAIAATGVPVFAWKGETEEEYLWCIEQTLHAFDGGKPLNLILDDGGDLTNLIHDKYPELLKGIKGISEETTTGVHNLITRFQQGKLGVPAINVNDSVTKSKFDNLYGCRESLIDGIKRATDVMIAGKIAVVAGYGDVGKGCAESLRNMGANVWVTEIDPINALQAAMQGYRVTTMEEAAQFGNIFVTTTGNRDIIVQRHFEQMPEDAIVCNIGHFDVEIDVAWLNANAASVDRVKSGVDRYTMANGRHVILLAEGRLVNLGCGTGHPSFVMSCSFSNQVLAQMSLWKESDKYPLGVHVLPKVLDEEVAAMHLEKLGVKLTKLTSAQAEYLGLSPEGPYKPDTYRY</sequence>
<name>A0A1R1PZ47_ZANCU</name>
<comment type="caution">
    <text evidence="14">The sequence shown here is derived from an EMBL/GenBank/DDBJ whole genome shotgun (WGS) entry which is preliminary data.</text>
</comment>
<dbReference type="PROSITE" id="PS00739">
    <property type="entry name" value="ADOHCYASE_2"/>
    <property type="match status" value="1"/>
</dbReference>
<evidence type="ECO:0000256" key="2">
    <source>
        <dbReference type="ARBA" id="ARBA00005195"/>
    </source>
</evidence>
<dbReference type="GO" id="GO:0004013">
    <property type="term" value="F:adenosylhomocysteinase activity"/>
    <property type="evidence" value="ECO:0007669"/>
    <property type="project" value="UniProtKB-EC"/>
</dbReference>
<feature type="binding site" evidence="10">
    <location>
        <begin position="222"/>
        <end position="227"/>
    </location>
    <ligand>
        <name>NAD(+)</name>
        <dbReference type="ChEBI" id="CHEBI:57540"/>
    </ligand>
</feature>
<evidence type="ECO:0000256" key="4">
    <source>
        <dbReference type="ARBA" id="ARBA00022563"/>
    </source>
</evidence>
<dbReference type="PANTHER" id="PTHR23420">
    <property type="entry name" value="ADENOSYLHOMOCYSTEINASE"/>
    <property type="match status" value="1"/>
</dbReference>
<proteinExistence type="inferred from homology"/>
<dbReference type="SUPFAM" id="SSF51735">
    <property type="entry name" value="NAD(P)-binding Rossmann-fold domains"/>
    <property type="match status" value="1"/>
</dbReference>
<dbReference type="FunFam" id="3.40.50.1480:FF:000004">
    <property type="entry name" value="Adenosylhomocysteinase"/>
    <property type="match status" value="1"/>
</dbReference>
<feature type="binding site" evidence="10">
    <location>
        <position position="346"/>
    </location>
    <ligand>
        <name>NAD(+)</name>
        <dbReference type="ChEBI" id="CHEBI:57540"/>
    </ligand>
</feature>
<dbReference type="InterPro" id="IPR015878">
    <property type="entry name" value="Ado_hCys_hydrolase_NAD-bd"/>
</dbReference>
<comment type="similarity">
    <text evidence="3 12">Belongs to the adenosylhomocysteinase family.</text>
</comment>
<evidence type="ECO:0000256" key="12">
    <source>
        <dbReference type="RuleBase" id="RU004166"/>
    </source>
</evidence>
<dbReference type="NCBIfam" id="TIGR00936">
    <property type="entry name" value="ahcY"/>
    <property type="match status" value="1"/>
</dbReference>
<dbReference type="PIRSF" id="PIRSF001109">
    <property type="entry name" value="Ad_hcy_hydrolase"/>
    <property type="match status" value="1"/>
</dbReference>
<feature type="binding site" evidence="9">
    <location>
        <position position="190"/>
    </location>
    <ligand>
        <name>substrate</name>
    </ligand>
</feature>
<dbReference type="PANTHER" id="PTHR23420:SF0">
    <property type="entry name" value="ADENOSYLHOMOCYSTEINASE"/>
    <property type="match status" value="1"/>
</dbReference>
<dbReference type="GO" id="GO:0005829">
    <property type="term" value="C:cytosol"/>
    <property type="evidence" value="ECO:0007669"/>
    <property type="project" value="TreeGrafter"/>
</dbReference>
<dbReference type="OrthoDB" id="10007170at2759"/>
<evidence type="ECO:0000256" key="7">
    <source>
        <dbReference type="ARBA" id="ARBA00034527"/>
    </source>
</evidence>
<dbReference type="InterPro" id="IPR000043">
    <property type="entry name" value="Adenosylhomocysteinase-like"/>
</dbReference>
<feature type="binding site" evidence="9">
    <location>
        <position position="55"/>
    </location>
    <ligand>
        <name>substrate</name>
    </ligand>
</feature>
<dbReference type="InterPro" id="IPR042172">
    <property type="entry name" value="Adenosylhomocyst_ase-like_sf"/>
</dbReference>
<dbReference type="SMART" id="SM00996">
    <property type="entry name" value="AdoHcyase"/>
    <property type="match status" value="1"/>
</dbReference>
<evidence type="ECO:0000256" key="3">
    <source>
        <dbReference type="ARBA" id="ARBA00007122"/>
    </source>
</evidence>
<dbReference type="Proteomes" id="UP000188320">
    <property type="component" value="Unassembled WGS sequence"/>
</dbReference>
<dbReference type="SMART" id="SM00997">
    <property type="entry name" value="AdoHcyase_NAD"/>
    <property type="match status" value="1"/>
</dbReference>
<evidence type="ECO:0000256" key="9">
    <source>
        <dbReference type="PIRSR" id="PIRSR001109-1"/>
    </source>
</evidence>
<evidence type="ECO:0000256" key="11">
    <source>
        <dbReference type="RuleBase" id="RU000548"/>
    </source>
</evidence>
<feature type="domain" description="S-adenosyl-L-homocysteine hydrolase NAD binding" evidence="13">
    <location>
        <begin position="191"/>
        <end position="352"/>
    </location>
</feature>
<keyword evidence="15" id="KW-1185">Reference proteome</keyword>
<dbReference type="AlphaFoldDB" id="A0A1R1PZ47"/>
<dbReference type="CDD" id="cd00401">
    <property type="entry name" value="SAHH"/>
    <property type="match status" value="1"/>
</dbReference>
<dbReference type="SUPFAM" id="SSF52283">
    <property type="entry name" value="Formate/glycerate dehydrogenase catalytic domain-like"/>
    <property type="match status" value="1"/>
</dbReference>
<gene>
    <name evidence="14" type="ORF">AX774_g113</name>
</gene>
<dbReference type="Gene3D" id="3.40.50.720">
    <property type="entry name" value="NAD(P)-binding Rossmann-like Domain"/>
    <property type="match status" value="1"/>
</dbReference>
<accession>A0A1R1PZ47</accession>
<dbReference type="EMBL" id="LSSK01000009">
    <property type="protein sequence ID" value="OMH86223.1"/>
    <property type="molecule type" value="Genomic_DNA"/>
</dbReference>
<comment type="pathway">
    <text evidence="2 11">Amino-acid biosynthesis; L-homocysteine biosynthesis; L-homocysteine from S-adenosyl-L-homocysteine: step 1/1.</text>
</comment>
<dbReference type="Gene3D" id="3.40.50.1480">
    <property type="entry name" value="Adenosylhomocysteinase-like"/>
    <property type="match status" value="2"/>
</dbReference>
<evidence type="ECO:0000256" key="8">
    <source>
        <dbReference type="ARBA" id="ARBA00048858"/>
    </source>
</evidence>
<comment type="function">
    <text evidence="1">Adenosylhomocysteine is a competitive inhibitor of S-adenosyl-L-methionine-dependent methyl transferase reactions; therefore adenosylhomocysteinase may play a key role in the control of methylations via regulation of the intracellular concentration of adenosylhomocysteine.</text>
</comment>
<dbReference type="FunFam" id="3.40.50.720:FF:000004">
    <property type="entry name" value="Adenosylhomocysteinase"/>
    <property type="match status" value="1"/>
</dbReference>
<feature type="binding site" evidence="10">
    <location>
        <begin position="299"/>
        <end position="301"/>
    </location>
    <ligand>
        <name>NAD(+)</name>
        <dbReference type="ChEBI" id="CHEBI:57540"/>
    </ligand>
</feature>
<keyword evidence="5 11" id="KW-0378">Hydrolase</keyword>
<feature type="binding site" evidence="10">
    <location>
        <position position="353"/>
    </location>
    <ligand>
        <name>NAD(+)</name>
        <dbReference type="ChEBI" id="CHEBI:57540"/>
    </ligand>
</feature>
<dbReference type="EC" id="3.13.2.1" evidence="7 11"/>
<feature type="binding site" evidence="9">
    <location>
        <position position="186"/>
    </location>
    <ligand>
        <name>substrate</name>
    </ligand>
</feature>
<reference evidence="15" key="1">
    <citation type="submission" date="2017-01" db="EMBL/GenBank/DDBJ databases">
        <authorList>
            <person name="Wang Y."/>
            <person name="White M."/>
            <person name="Kvist S."/>
            <person name="Moncalvo J.-M."/>
        </authorList>
    </citation>
    <scope>NUCLEOTIDE SEQUENCE [LARGE SCALE GENOMIC DNA]</scope>
    <source>
        <strain evidence="15">COL-18-3</strain>
    </source>
</reference>
<feature type="binding site" evidence="9">
    <location>
        <position position="131"/>
    </location>
    <ligand>
        <name>substrate</name>
    </ligand>
</feature>
<keyword evidence="6 10" id="KW-0520">NAD</keyword>
<organism evidence="14 15">
    <name type="scientific">Zancudomyces culisetae</name>
    <name type="common">Gut fungus</name>
    <name type="synonym">Smittium culisetae</name>
    <dbReference type="NCBI Taxonomy" id="1213189"/>
    <lineage>
        <taxon>Eukaryota</taxon>
        <taxon>Fungi</taxon>
        <taxon>Fungi incertae sedis</taxon>
        <taxon>Zoopagomycota</taxon>
        <taxon>Kickxellomycotina</taxon>
        <taxon>Harpellomycetes</taxon>
        <taxon>Harpellales</taxon>
        <taxon>Legeriomycetaceae</taxon>
        <taxon>Zancudomyces</taxon>
    </lineage>
</organism>
<evidence type="ECO:0000256" key="1">
    <source>
        <dbReference type="ARBA" id="ARBA00002639"/>
    </source>
</evidence>
<dbReference type="InterPro" id="IPR020082">
    <property type="entry name" value="S-Ado-L-homoCys_hydrolase_CS"/>
</dbReference>
<feature type="binding site" evidence="9">
    <location>
        <position position="156"/>
    </location>
    <ligand>
        <name>substrate</name>
    </ligand>
</feature>
<feature type="binding site" evidence="10">
    <location>
        <begin position="157"/>
        <end position="159"/>
    </location>
    <ligand>
        <name>NAD(+)</name>
        <dbReference type="ChEBI" id="CHEBI:57540"/>
    </ligand>
</feature>
<feature type="binding site" evidence="10">
    <location>
        <position position="243"/>
    </location>
    <ligand>
        <name>NAD(+)</name>
        <dbReference type="ChEBI" id="CHEBI:57540"/>
    </ligand>
</feature>
<evidence type="ECO:0000313" key="15">
    <source>
        <dbReference type="Proteomes" id="UP000188320"/>
    </source>
</evidence>
<dbReference type="UniPathway" id="UPA00314">
    <property type="reaction ID" value="UER00076"/>
</dbReference>
<dbReference type="NCBIfam" id="NF004005">
    <property type="entry name" value="PRK05476.2-3"/>
    <property type="match status" value="1"/>
</dbReference>
<dbReference type="HAMAP" id="MF_00563">
    <property type="entry name" value="AdoHcyase"/>
    <property type="match status" value="1"/>
</dbReference>
<dbReference type="Pfam" id="PF05221">
    <property type="entry name" value="AdoHcyase"/>
    <property type="match status" value="1"/>
</dbReference>
<dbReference type="PROSITE" id="PS00738">
    <property type="entry name" value="ADOHCYASE_1"/>
    <property type="match status" value="1"/>
</dbReference>
<evidence type="ECO:0000259" key="13">
    <source>
        <dbReference type="SMART" id="SM00997"/>
    </source>
</evidence>
<evidence type="ECO:0000256" key="5">
    <source>
        <dbReference type="ARBA" id="ARBA00022801"/>
    </source>
</evidence>
<protein>
    <recommendedName>
        <fullName evidence="7 11">Adenosylhomocysteinase</fullName>
        <ecNumber evidence="7 11">3.13.2.1</ecNumber>
    </recommendedName>
</protein>
<keyword evidence="4 11" id="KW-0554">One-carbon metabolism</keyword>
<dbReference type="GO" id="GO:0033353">
    <property type="term" value="P:S-adenosylmethionine cycle"/>
    <property type="evidence" value="ECO:0007669"/>
    <property type="project" value="TreeGrafter"/>
</dbReference>
<comment type="catalytic activity">
    <reaction evidence="8 11">
        <text>S-adenosyl-L-homocysteine + H2O = L-homocysteine + adenosine</text>
        <dbReference type="Rhea" id="RHEA:21708"/>
        <dbReference type="ChEBI" id="CHEBI:15377"/>
        <dbReference type="ChEBI" id="CHEBI:16335"/>
        <dbReference type="ChEBI" id="CHEBI:57856"/>
        <dbReference type="ChEBI" id="CHEBI:58199"/>
        <dbReference type="EC" id="3.13.2.1"/>
    </reaction>
</comment>
<dbReference type="InterPro" id="IPR036291">
    <property type="entry name" value="NAD(P)-bd_dom_sf"/>
</dbReference>
<comment type="cofactor">
    <cofactor evidence="10 11">
        <name>NAD(+)</name>
        <dbReference type="ChEBI" id="CHEBI:57540"/>
    </cofactor>
    <text evidence="10 11">Binds 1 NAD(+) per subunit.</text>
</comment>
<evidence type="ECO:0000313" key="14">
    <source>
        <dbReference type="EMBL" id="OMH86223.1"/>
    </source>
</evidence>
<feature type="binding site" evidence="10">
    <location>
        <position position="248"/>
    </location>
    <ligand>
        <name>NAD(+)</name>
        <dbReference type="ChEBI" id="CHEBI:57540"/>
    </ligand>
</feature>
<dbReference type="GO" id="GO:0006730">
    <property type="term" value="P:one-carbon metabolic process"/>
    <property type="evidence" value="ECO:0007669"/>
    <property type="project" value="UniProtKB-KW"/>
</dbReference>
<dbReference type="Pfam" id="PF00670">
    <property type="entry name" value="AdoHcyase_NAD"/>
    <property type="match status" value="1"/>
</dbReference>
<evidence type="ECO:0000256" key="6">
    <source>
        <dbReference type="ARBA" id="ARBA00023027"/>
    </source>
</evidence>
<evidence type="ECO:0000256" key="10">
    <source>
        <dbReference type="PIRSR" id="PIRSR001109-2"/>
    </source>
</evidence>